<evidence type="ECO:0000313" key="6">
    <source>
        <dbReference type="EMBL" id="EPS74232.1"/>
    </source>
</evidence>
<dbReference type="SUPFAM" id="SSF49599">
    <property type="entry name" value="TRAF domain-like"/>
    <property type="match status" value="1"/>
</dbReference>
<name>S8EN79_9LAMI</name>
<accession>S8EN79</accession>
<gene>
    <name evidence="6" type="ORF">M569_00527</name>
</gene>
<evidence type="ECO:0000313" key="7">
    <source>
        <dbReference type="Proteomes" id="UP000015453"/>
    </source>
</evidence>
<feature type="non-terminal residue" evidence="6">
    <location>
        <position position="329"/>
    </location>
</feature>
<dbReference type="PANTHER" id="PTHR10131">
    <property type="entry name" value="TNF RECEPTOR ASSOCIATED FACTOR"/>
    <property type="match status" value="1"/>
</dbReference>
<dbReference type="Gene3D" id="3.30.40.10">
    <property type="entry name" value="Zinc/RING finger domain, C3HC4 (zinc finger)"/>
    <property type="match status" value="1"/>
</dbReference>
<evidence type="ECO:0000259" key="5">
    <source>
        <dbReference type="PROSITE" id="PS50145"/>
    </source>
</evidence>
<feature type="domain" description="TRAF-type" evidence="5">
    <location>
        <begin position="195"/>
        <end position="247"/>
    </location>
</feature>
<sequence length="329" mass="37033">QDKGAAYHCNLYDADIVHKIAQELLPGLASACVDNTTGGIFRSPASVAVDIRREMVDYLVTRSETFVAESMVLDDDPASDDPYDIISDFVDDFATSKRNFFSKVSAWVLSERREDRIDDFVQEMEMSGFWLLNRRESVVRTLLKNVDFKGSYHCNMKFNHPEEAEQHSLSCYFRAVTCSNEGCNATFSAGQGENHDSNCPFKILRCEQNCQDLIMRREMDRHCITVCPMKLVKCPFYSVGCTASVPNCRIDEHRLDALTTHLVHVLQLLHKEASSQDLNHRADEVIKLSSPTKLASASDARSLTYMVKEIEANLGPFELKVKPAAADDA</sequence>
<feature type="zinc finger region" description="TRAF-type" evidence="4">
    <location>
        <begin position="195"/>
        <end position="247"/>
    </location>
</feature>
<evidence type="ECO:0000256" key="3">
    <source>
        <dbReference type="ARBA" id="ARBA00022833"/>
    </source>
</evidence>
<dbReference type="OrthoDB" id="1737200at2759"/>
<comment type="caution">
    <text evidence="6">The sequence shown here is derived from an EMBL/GenBank/DDBJ whole genome shotgun (WGS) entry which is preliminary data.</text>
</comment>
<keyword evidence="7" id="KW-1185">Reference proteome</keyword>
<feature type="non-terminal residue" evidence="6">
    <location>
        <position position="1"/>
    </location>
</feature>
<keyword evidence="3 4" id="KW-0862">Zinc</keyword>
<reference evidence="6 7" key="1">
    <citation type="journal article" date="2013" name="BMC Genomics">
        <title>The miniature genome of a carnivorous plant Genlisea aurea contains a low number of genes and short non-coding sequences.</title>
        <authorList>
            <person name="Leushkin E.V."/>
            <person name="Sutormin R.A."/>
            <person name="Nabieva E.R."/>
            <person name="Penin A.A."/>
            <person name="Kondrashov A.S."/>
            <person name="Logacheva M.D."/>
        </authorList>
    </citation>
    <scope>NUCLEOTIDE SEQUENCE [LARGE SCALE GENOMIC DNA]</scope>
</reference>
<keyword evidence="2 4" id="KW-0863">Zinc-finger</keyword>
<dbReference type="InterPro" id="IPR001293">
    <property type="entry name" value="Znf_TRAF"/>
</dbReference>
<dbReference type="AlphaFoldDB" id="S8EN79"/>
<dbReference type="EMBL" id="AUSU01000140">
    <property type="protein sequence ID" value="EPS74232.1"/>
    <property type="molecule type" value="Genomic_DNA"/>
</dbReference>
<protein>
    <recommendedName>
        <fullName evidence="5">TRAF-type domain-containing protein</fullName>
    </recommendedName>
</protein>
<dbReference type="GO" id="GO:0008270">
    <property type="term" value="F:zinc ion binding"/>
    <property type="evidence" value="ECO:0007669"/>
    <property type="project" value="UniProtKB-KW"/>
</dbReference>
<dbReference type="Pfam" id="PF02176">
    <property type="entry name" value="zf-TRAF"/>
    <property type="match status" value="1"/>
</dbReference>
<evidence type="ECO:0000256" key="4">
    <source>
        <dbReference type="PROSITE-ProRule" id="PRU00207"/>
    </source>
</evidence>
<organism evidence="6 7">
    <name type="scientific">Genlisea aurea</name>
    <dbReference type="NCBI Taxonomy" id="192259"/>
    <lineage>
        <taxon>Eukaryota</taxon>
        <taxon>Viridiplantae</taxon>
        <taxon>Streptophyta</taxon>
        <taxon>Embryophyta</taxon>
        <taxon>Tracheophyta</taxon>
        <taxon>Spermatophyta</taxon>
        <taxon>Magnoliopsida</taxon>
        <taxon>eudicotyledons</taxon>
        <taxon>Gunneridae</taxon>
        <taxon>Pentapetalae</taxon>
        <taxon>asterids</taxon>
        <taxon>lamiids</taxon>
        <taxon>Lamiales</taxon>
        <taxon>Lentibulariaceae</taxon>
        <taxon>Genlisea</taxon>
    </lineage>
</organism>
<dbReference type="PANTHER" id="PTHR10131:SF161">
    <property type="entry name" value="F26K24.24 PROTEIN"/>
    <property type="match status" value="1"/>
</dbReference>
<proteinExistence type="predicted"/>
<dbReference type="PROSITE" id="PS50145">
    <property type="entry name" value="ZF_TRAF"/>
    <property type="match status" value="1"/>
</dbReference>
<dbReference type="InterPro" id="IPR013083">
    <property type="entry name" value="Znf_RING/FYVE/PHD"/>
</dbReference>
<evidence type="ECO:0000256" key="1">
    <source>
        <dbReference type="ARBA" id="ARBA00022723"/>
    </source>
</evidence>
<dbReference type="Proteomes" id="UP000015453">
    <property type="component" value="Unassembled WGS sequence"/>
</dbReference>
<evidence type="ECO:0000256" key="2">
    <source>
        <dbReference type="ARBA" id="ARBA00022771"/>
    </source>
</evidence>
<keyword evidence="1 4" id="KW-0479">Metal-binding</keyword>